<protein>
    <submittedName>
        <fullName evidence="1">Uncharacterized protein</fullName>
    </submittedName>
</protein>
<proteinExistence type="predicted"/>
<dbReference type="EMBL" id="CM042052">
    <property type="protein sequence ID" value="KAI3719251.1"/>
    <property type="molecule type" value="Genomic_DNA"/>
</dbReference>
<reference evidence="2" key="1">
    <citation type="journal article" date="2022" name="Mol. Ecol. Resour.">
        <title>The genomes of chicory, endive, great burdock and yacon provide insights into Asteraceae palaeo-polyploidization history and plant inulin production.</title>
        <authorList>
            <person name="Fan W."/>
            <person name="Wang S."/>
            <person name="Wang H."/>
            <person name="Wang A."/>
            <person name="Jiang F."/>
            <person name="Liu H."/>
            <person name="Zhao H."/>
            <person name="Xu D."/>
            <person name="Zhang Y."/>
        </authorList>
    </citation>
    <scope>NUCLEOTIDE SEQUENCE [LARGE SCALE GENOMIC DNA]</scope>
    <source>
        <strain evidence="2">cv. Niubang</strain>
    </source>
</reference>
<organism evidence="1 2">
    <name type="scientific">Arctium lappa</name>
    <name type="common">Greater burdock</name>
    <name type="synonym">Lappa major</name>
    <dbReference type="NCBI Taxonomy" id="4217"/>
    <lineage>
        <taxon>Eukaryota</taxon>
        <taxon>Viridiplantae</taxon>
        <taxon>Streptophyta</taxon>
        <taxon>Embryophyta</taxon>
        <taxon>Tracheophyta</taxon>
        <taxon>Spermatophyta</taxon>
        <taxon>Magnoliopsida</taxon>
        <taxon>eudicotyledons</taxon>
        <taxon>Gunneridae</taxon>
        <taxon>Pentapetalae</taxon>
        <taxon>asterids</taxon>
        <taxon>campanulids</taxon>
        <taxon>Asterales</taxon>
        <taxon>Asteraceae</taxon>
        <taxon>Carduoideae</taxon>
        <taxon>Cardueae</taxon>
        <taxon>Arctiinae</taxon>
        <taxon>Arctium</taxon>
    </lineage>
</organism>
<comment type="caution">
    <text evidence="1">The sequence shown here is derived from an EMBL/GenBank/DDBJ whole genome shotgun (WGS) entry which is preliminary data.</text>
</comment>
<reference evidence="1 2" key="2">
    <citation type="journal article" date="2022" name="Mol. Ecol. Resour.">
        <title>The genomes of chicory, endive, great burdock and yacon provide insights into Asteraceae paleo-polyploidization history and plant inulin production.</title>
        <authorList>
            <person name="Fan W."/>
            <person name="Wang S."/>
            <person name="Wang H."/>
            <person name="Wang A."/>
            <person name="Jiang F."/>
            <person name="Liu H."/>
            <person name="Zhao H."/>
            <person name="Xu D."/>
            <person name="Zhang Y."/>
        </authorList>
    </citation>
    <scope>NUCLEOTIDE SEQUENCE [LARGE SCALE GENOMIC DNA]</scope>
    <source>
        <strain evidence="2">cv. Niubang</strain>
    </source>
</reference>
<evidence type="ECO:0000313" key="1">
    <source>
        <dbReference type="EMBL" id="KAI3719251.1"/>
    </source>
</evidence>
<name>A0ACB9BBU9_ARCLA</name>
<accession>A0ACB9BBU9</accession>
<sequence length="80" mass="9506">MCNLEECVLLQVAMISWILSIRHRKAPQDQKQRHRLITMRSNGINHIISRCYPYIKQTRRNGMSKLIILTKKLKELEAFV</sequence>
<evidence type="ECO:0000313" key="2">
    <source>
        <dbReference type="Proteomes" id="UP001055879"/>
    </source>
</evidence>
<keyword evidence="2" id="KW-1185">Reference proteome</keyword>
<dbReference type="Proteomes" id="UP001055879">
    <property type="component" value="Linkage Group LG06"/>
</dbReference>
<gene>
    <name evidence="1" type="ORF">L6452_20146</name>
</gene>